<dbReference type="Proteomes" id="UP000199707">
    <property type="component" value="Unassembled WGS sequence"/>
</dbReference>
<dbReference type="EMBL" id="FMUB01000007">
    <property type="protein sequence ID" value="SCX24759.1"/>
    <property type="molecule type" value="Genomic_DNA"/>
</dbReference>
<gene>
    <name evidence="2" type="ORF">SAMN02799620_03771</name>
</gene>
<evidence type="ECO:0000256" key="1">
    <source>
        <dbReference type="SAM" id="MobiDB-lite"/>
    </source>
</evidence>
<protein>
    <submittedName>
        <fullName evidence="2">Uncharacterized protein</fullName>
    </submittedName>
</protein>
<sequence>MSDRERQAICCTCGTVRTCKRARNHREENYWLNQPVDLDWHRETGDLKCAECCRVTTHALLHPEGDWAVDHAEMMQCVATGNSHSRFNDRQLSEIRAKYRQGLPRNPELHHFWWTSEAKEAWDAGRRTVTGLCGETMKISRDPGGPSASSRADKRDDSQIAPKRFRDQEYEDPETGLWWAEVDCVDCLRVWHLELLRQRRVLLAEKTTEFLAALLADKSGYPKKIDLQTVNSLIEAIDQAQQHLGVTTQDASK</sequence>
<proteinExistence type="predicted"/>
<accession>A0A1G4WKS9</accession>
<dbReference type="STRING" id="1502745.SAMN02799620_03771"/>
<dbReference type="RefSeq" id="WP_090359567.1">
    <property type="nucleotide sequence ID" value="NZ_FMUB01000007.1"/>
</dbReference>
<name>A0A1G4WKS9_9MYCO</name>
<dbReference type="AlphaFoldDB" id="A0A1G4WKS9"/>
<feature type="region of interest" description="Disordered" evidence="1">
    <location>
        <begin position="136"/>
        <end position="168"/>
    </location>
</feature>
<organism evidence="2 3">
    <name type="scientific">Mycolicibacterium fluoranthenivorans</name>
    <dbReference type="NCBI Taxonomy" id="258505"/>
    <lineage>
        <taxon>Bacteria</taxon>
        <taxon>Bacillati</taxon>
        <taxon>Actinomycetota</taxon>
        <taxon>Actinomycetes</taxon>
        <taxon>Mycobacteriales</taxon>
        <taxon>Mycobacteriaceae</taxon>
        <taxon>Mycolicibacterium</taxon>
    </lineage>
</organism>
<feature type="compositionally biased region" description="Basic and acidic residues" evidence="1">
    <location>
        <begin position="151"/>
        <end position="168"/>
    </location>
</feature>
<reference evidence="3" key="1">
    <citation type="submission" date="2016-10" db="EMBL/GenBank/DDBJ databases">
        <authorList>
            <person name="Varghese N."/>
            <person name="Submissions S."/>
        </authorList>
    </citation>
    <scope>NUCLEOTIDE SEQUENCE [LARGE SCALE GENOMIC DNA]</scope>
    <source>
        <strain evidence="3">UNC267MFSha1.1M11</strain>
    </source>
</reference>
<evidence type="ECO:0000313" key="3">
    <source>
        <dbReference type="Proteomes" id="UP000199707"/>
    </source>
</evidence>
<evidence type="ECO:0000313" key="2">
    <source>
        <dbReference type="EMBL" id="SCX24759.1"/>
    </source>
</evidence>